<organism evidence="11 12">
    <name type="scientific">Cerrena zonata</name>
    <dbReference type="NCBI Taxonomy" id="2478898"/>
    <lineage>
        <taxon>Eukaryota</taxon>
        <taxon>Fungi</taxon>
        <taxon>Dikarya</taxon>
        <taxon>Basidiomycota</taxon>
        <taxon>Agaricomycotina</taxon>
        <taxon>Agaricomycetes</taxon>
        <taxon>Polyporales</taxon>
        <taxon>Cerrenaceae</taxon>
        <taxon>Cerrena</taxon>
    </lineage>
</organism>
<dbReference type="Pfam" id="PF03443">
    <property type="entry name" value="AA9"/>
    <property type="match status" value="1"/>
</dbReference>
<keyword evidence="8" id="KW-0624">Polysaccharide degradation</keyword>
<keyword evidence="8" id="KW-0119">Carbohydrate metabolism</keyword>
<feature type="domain" description="CBM1" evidence="10">
    <location>
        <begin position="138"/>
        <end position="174"/>
    </location>
</feature>
<evidence type="ECO:0000256" key="8">
    <source>
        <dbReference type="RuleBase" id="RU368122"/>
    </source>
</evidence>
<dbReference type="AlphaFoldDB" id="A0AAW0GA86"/>
<dbReference type="EC" id="1.14.99.56" evidence="8"/>
<evidence type="ECO:0000256" key="6">
    <source>
        <dbReference type="ARBA" id="ARBA00023033"/>
    </source>
</evidence>
<keyword evidence="8" id="KW-0964">Secreted</keyword>
<dbReference type="InterPro" id="IPR035971">
    <property type="entry name" value="CBD_sf"/>
</dbReference>
<comment type="function">
    <text evidence="8">Lytic polysaccharide monooxygenase (LMPO) that depolymerizes crystalline and amorphous polysaccharides via the oxidation of scissile alpha- or beta-(1-4)-glycosidic bonds, yielding C1 and/or C4 oxidation products. Catalysis by LPMOs requires the reduction of the active-site copper from Cu(II) to Cu(I) by a reducing agent and H(2)O(2) or O(2) as a cosubstrate.</text>
</comment>
<feature type="region of interest" description="Disordered" evidence="9">
    <location>
        <begin position="104"/>
        <end position="137"/>
    </location>
</feature>
<dbReference type="GO" id="GO:0046872">
    <property type="term" value="F:metal ion binding"/>
    <property type="evidence" value="ECO:0007669"/>
    <property type="project" value="UniProtKB-KW"/>
</dbReference>
<comment type="catalytic activity">
    <reaction evidence="8">
        <text>[(1-&gt;4)-beta-D-glucosyl]n+m + reduced acceptor + O2 = 4-dehydro-beta-D-glucosyl-[(1-&gt;4)-beta-D-glucosyl]n-1 + [(1-&gt;4)-beta-D-glucosyl]m + acceptor + H2O.</text>
        <dbReference type="EC" id="1.14.99.56"/>
    </reaction>
</comment>
<accession>A0AAW0GA86</accession>
<evidence type="ECO:0000256" key="3">
    <source>
        <dbReference type="ARBA" id="ARBA00022801"/>
    </source>
</evidence>
<evidence type="ECO:0000313" key="11">
    <source>
        <dbReference type="EMBL" id="KAK7686521.1"/>
    </source>
</evidence>
<evidence type="ECO:0000256" key="2">
    <source>
        <dbReference type="ARBA" id="ARBA00022729"/>
    </source>
</evidence>
<proteinExistence type="predicted"/>
<keyword evidence="12" id="KW-1185">Reference proteome</keyword>
<dbReference type="InterPro" id="IPR005103">
    <property type="entry name" value="AA9_LPMO"/>
</dbReference>
<evidence type="ECO:0000256" key="5">
    <source>
        <dbReference type="ARBA" id="ARBA00023008"/>
    </source>
</evidence>
<comment type="domain">
    <text evidence="8">Has a modular structure: an endo-beta-1,4-glucanase catalytic module at the N-terminus, a linker rich in serines and threonines, and a C-terminal carbohydrate-binding module (CBM).</text>
</comment>
<gene>
    <name evidence="11" type="ORF">QCA50_010119</name>
</gene>
<name>A0AAW0GA86_9APHY</name>
<evidence type="ECO:0000256" key="9">
    <source>
        <dbReference type="SAM" id="MobiDB-lite"/>
    </source>
</evidence>
<dbReference type="Proteomes" id="UP001385951">
    <property type="component" value="Unassembled WGS sequence"/>
</dbReference>
<dbReference type="PANTHER" id="PTHR33353:SF19">
    <property type="entry name" value="GLYCOSYLHYDROLASE FAMILY 61-8 PROTEIN"/>
    <property type="match status" value="1"/>
</dbReference>
<keyword evidence="7 8" id="KW-1015">Disulfide bond</keyword>
<comment type="subcellular location">
    <subcellularLocation>
        <location evidence="8">Secreted</location>
    </subcellularLocation>
</comment>
<protein>
    <recommendedName>
        <fullName evidence="8">AA9 family lytic polysaccharide monooxygenase</fullName>
        <ecNumber evidence="8">1.14.99.56</ecNumber>
    </recommendedName>
    <alternativeName>
        <fullName evidence="8">Endo-beta-1,4-glucanase</fullName>
    </alternativeName>
    <alternativeName>
        <fullName evidence="8">Glycosyl hydrolase 61 family protein</fullName>
    </alternativeName>
</protein>
<dbReference type="SMART" id="SM00236">
    <property type="entry name" value="fCBD"/>
    <property type="match status" value="1"/>
</dbReference>
<dbReference type="GO" id="GO:0030248">
    <property type="term" value="F:cellulose binding"/>
    <property type="evidence" value="ECO:0007669"/>
    <property type="project" value="UniProtKB-UniRule"/>
</dbReference>
<evidence type="ECO:0000256" key="1">
    <source>
        <dbReference type="ARBA" id="ARBA00022723"/>
    </source>
</evidence>
<dbReference type="SUPFAM" id="SSF57180">
    <property type="entry name" value="Cellulose-binding domain"/>
    <property type="match status" value="1"/>
</dbReference>
<keyword evidence="1" id="KW-0479">Metal-binding</keyword>
<keyword evidence="5" id="KW-0186">Copper</keyword>
<dbReference type="InterPro" id="IPR049892">
    <property type="entry name" value="AA9"/>
</dbReference>
<dbReference type="GO" id="GO:0008810">
    <property type="term" value="F:cellulase activity"/>
    <property type="evidence" value="ECO:0007669"/>
    <property type="project" value="UniProtKB-UniRule"/>
</dbReference>
<dbReference type="PANTHER" id="PTHR33353">
    <property type="entry name" value="PUTATIVE (AFU_ORTHOLOGUE AFUA_1G12560)-RELATED"/>
    <property type="match status" value="1"/>
</dbReference>
<dbReference type="GO" id="GO:0005576">
    <property type="term" value="C:extracellular region"/>
    <property type="evidence" value="ECO:0007669"/>
    <property type="project" value="UniProtKB-SubCell"/>
</dbReference>
<evidence type="ECO:0000256" key="7">
    <source>
        <dbReference type="ARBA" id="ARBA00023157"/>
    </source>
</evidence>
<evidence type="ECO:0000256" key="4">
    <source>
        <dbReference type="ARBA" id="ARBA00023002"/>
    </source>
</evidence>
<dbReference type="PROSITE" id="PS51164">
    <property type="entry name" value="CBM1_2"/>
    <property type="match status" value="1"/>
</dbReference>
<dbReference type="GO" id="GO:0004497">
    <property type="term" value="F:monooxygenase activity"/>
    <property type="evidence" value="ECO:0007669"/>
    <property type="project" value="UniProtKB-KW"/>
</dbReference>
<evidence type="ECO:0000259" key="10">
    <source>
        <dbReference type="PROSITE" id="PS51164"/>
    </source>
</evidence>
<dbReference type="PROSITE" id="PS00562">
    <property type="entry name" value="CBM1_1"/>
    <property type="match status" value="1"/>
</dbReference>
<dbReference type="InterPro" id="IPR000254">
    <property type="entry name" value="CBD"/>
</dbReference>
<keyword evidence="4" id="KW-0560">Oxidoreductase</keyword>
<feature type="compositionally biased region" description="Low complexity" evidence="9">
    <location>
        <begin position="117"/>
        <end position="137"/>
    </location>
</feature>
<dbReference type="Pfam" id="PF00734">
    <property type="entry name" value="CBM_1"/>
    <property type="match status" value="1"/>
</dbReference>
<dbReference type="Gene3D" id="2.70.50.70">
    <property type="match status" value="1"/>
</dbReference>
<sequence>MGKWKGHGYSPVDRYYPGLAQVWRISYRFELLALHQANTPQFYPECANLIVTGGGSAFPSSAFLAPIPGAWGVNDPGVNIDIYSDAAKSMTSYPVPGPAVWSGDNSAPAPPLPPTSAPSTVAPPVTTAAPPSSTGTSGTVAKFGQCGGVNYSGPTACVAGTTCSHINDYYFQCV</sequence>
<reference evidence="11 12" key="1">
    <citation type="submission" date="2022-09" db="EMBL/GenBank/DDBJ databases">
        <authorList>
            <person name="Palmer J.M."/>
        </authorList>
    </citation>
    <scope>NUCLEOTIDE SEQUENCE [LARGE SCALE GENOMIC DNA]</scope>
    <source>
        <strain evidence="11 12">DSM 7382</strain>
    </source>
</reference>
<dbReference type="GO" id="GO:0030245">
    <property type="term" value="P:cellulose catabolic process"/>
    <property type="evidence" value="ECO:0007669"/>
    <property type="project" value="UniProtKB-UniRule"/>
</dbReference>
<keyword evidence="3" id="KW-0378">Hydrolase</keyword>
<dbReference type="EMBL" id="JASBNA010000016">
    <property type="protein sequence ID" value="KAK7686521.1"/>
    <property type="molecule type" value="Genomic_DNA"/>
</dbReference>
<evidence type="ECO:0000313" key="12">
    <source>
        <dbReference type="Proteomes" id="UP001385951"/>
    </source>
</evidence>
<keyword evidence="8" id="KW-0136">Cellulose degradation</keyword>
<keyword evidence="6" id="KW-0503">Monooxygenase</keyword>
<keyword evidence="2" id="KW-0732">Signal</keyword>
<comment type="caution">
    <text evidence="11">The sequence shown here is derived from an EMBL/GenBank/DDBJ whole genome shotgun (WGS) entry which is preliminary data.</text>
</comment>